<dbReference type="Pfam" id="PF22596">
    <property type="entry name" value="Scabin-like"/>
    <property type="match status" value="1"/>
</dbReference>
<evidence type="ECO:0000313" key="9">
    <source>
        <dbReference type="Proteomes" id="UP000265566"/>
    </source>
</evidence>
<dbReference type="OMA" id="CESKSID"/>
<accession>Q1RU99</accession>
<organism evidence="4">
    <name type="scientific">Medicago truncatula</name>
    <name type="common">Barrel medic</name>
    <name type="synonym">Medicago tribuloides</name>
    <dbReference type="NCBI Taxonomy" id="3880"/>
    <lineage>
        <taxon>Eukaryota</taxon>
        <taxon>Viridiplantae</taxon>
        <taxon>Streptophyta</taxon>
        <taxon>Embryophyta</taxon>
        <taxon>Tracheophyta</taxon>
        <taxon>Spermatophyta</taxon>
        <taxon>Magnoliopsida</taxon>
        <taxon>eudicotyledons</taxon>
        <taxon>Gunneridae</taxon>
        <taxon>Pentapetalae</taxon>
        <taxon>rosids</taxon>
        <taxon>fabids</taxon>
        <taxon>Fabales</taxon>
        <taxon>Fabaceae</taxon>
        <taxon>Papilionoideae</taxon>
        <taxon>50 kb inversion clade</taxon>
        <taxon>NPAAA clade</taxon>
        <taxon>Hologalegina</taxon>
        <taxon>IRL clade</taxon>
        <taxon>Trifolieae</taxon>
        <taxon>Medicago</taxon>
    </lineage>
</organism>
<protein>
    <submittedName>
        <fullName evidence="5">Albumin-2 protein</fullName>
    </submittedName>
    <submittedName>
        <fullName evidence="4">Hemopexin; D-tyrosyl-tRNA(Tyr) deacylase</fullName>
    </submittedName>
    <submittedName>
        <fullName evidence="6">Putative Hemopexin-like domain-containing protein</fullName>
    </submittedName>
</protein>
<evidence type="ECO:0000313" key="6">
    <source>
        <dbReference type="EMBL" id="RHN40235.1"/>
    </source>
</evidence>
<dbReference type="Gramene" id="rna46358">
    <property type="protein sequence ID" value="RHN40235.1"/>
    <property type="gene ID" value="gene46358"/>
</dbReference>
<keyword evidence="8" id="KW-1185">Reference proteome</keyword>
<evidence type="ECO:0000313" key="7">
    <source>
        <dbReference type="EnsemblPlants" id="AET02245"/>
    </source>
</evidence>
<evidence type="ECO:0000313" key="5">
    <source>
        <dbReference type="EMBL" id="AET02245.1"/>
    </source>
</evidence>
<feature type="domain" description="Pierisin-like" evidence="3">
    <location>
        <begin position="63"/>
        <end position="193"/>
    </location>
</feature>
<dbReference type="EMBL" id="AC153123">
    <property type="protein sequence ID" value="ABE87583.1"/>
    <property type="molecule type" value="Genomic_DNA"/>
</dbReference>
<dbReference type="PROSITE" id="PS51642">
    <property type="entry name" value="HEMOPEXIN_2"/>
    <property type="match status" value="2"/>
</dbReference>
<dbReference type="EnsemblPlants" id="AET02245">
    <property type="protein sequence ID" value="AET02245"/>
    <property type="gene ID" value="MTR_8g038100"/>
</dbReference>
<reference evidence="6" key="7">
    <citation type="journal article" date="2018" name="Nat. Plants">
        <title>Whole-genome landscape of Medicago truncatula symbiotic genes.</title>
        <authorList>
            <person name="Pecrix Y."/>
            <person name="Gamas P."/>
            <person name="Carrere S."/>
        </authorList>
    </citation>
    <scope>NUCLEOTIDE SEQUENCE</scope>
    <source>
        <tissue evidence="6">Leaves</tissue>
    </source>
</reference>
<dbReference type="InterPro" id="IPR054695">
    <property type="entry name" value="Pierisin-like_dom"/>
</dbReference>
<feature type="compositionally biased region" description="Basic and acidic residues" evidence="2">
    <location>
        <begin position="242"/>
        <end position="257"/>
    </location>
</feature>
<dbReference type="eggNOG" id="ENOG502QVN0">
    <property type="taxonomic scope" value="Eukaryota"/>
</dbReference>
<reference evidence="9" key="6">
    <citation type="journal article" date="2018" name="Nat. Plants">
        <title>Whole-genome landscape of Medicago truncatula symbiotic genes.</title>
        <authorList>
            <person name="Pecrix Y."/>
            <person name="Staton S.E."/>
            <person name="Sallet E."/>
            <person name="Lelandais-Briere C."/>
            <person name="Moreau S."/>
            <person name="Carrere S."/>
            <person name="Blein T."/>
            <person name="Jardinaud M.F."/>
            <person name="Latrasse D."/>
            <person name="Zouine M."/>
            <person name="Zahm M."/>
            <person name="Kreplak J."/>
            <person name="Mayjonade B."/>
            <person name="Satge C."/>
            <person name="Perez M."/>
            <person name="Cauet S."/>
            <person name="Marande W."/>
            <person name="Chantry-Darmon C."/>
            <person name="Lopez-Roques C."/>
            <person name="Bouchez O."/>
            <person name="Berard A."/>
            <person name="Debelle F."/>
            <person name="Munos S."/>
            <person name="Bendahmane A."/>
            <person name="Berges H."/>
            <person name="Niebel A."/>
            <person name="Buitink J."/>
            <person name="Frugier F."/>
            <person name="Benhamed M."/>
            <person name="Crespi M."/>
            <person name="Gouzy J."/>
            <person name="Gamas P."/>
        </authorList>
    </citation>
    <scope>NUCLEOTIDE SEQUENCE [LARGE SCALE GENOMIC DNA]</scope>
    <source>
        <strain evidence="9">cv. Jemalong A17</strain>
    </source>
</reference>
<evidence type="ECO:0000256" key="1">
    <source>
        <dbReference type="PROSITE-ProRule" id="PRU01011"/>
    </source>
</evidence>
<name>Q1RU99_MEDTR</name>
<evidence type="ECO:0000259" key="3">
    <source>
        <dbReference type="Pfam" id="PF22596"/>
    </source>
</evidence>
<dbReference type="SUPFAM" id="SSF56399">
    <property type="entry name" value="ADP-ribosylation"/>
    <property type="match status" value="1"/>
</dbReference>
<dbReference type="Proteomes" id="UP000002051">
    <property type="component" value="Chromosome 8"/>
</dbReference>
<dbReference type="Gene3D" id="3.90.210.10">
    <property type="entry name" value="Heat-Labile Enterotoxin, subunit A"/>
    <property type="match status" value="1"/>
</dbReference>
<dbReference type="SUPFAM" id="SSF50923">
    <property type="entry name" value="Hemopexin-like domain"/>
    <property type="match status" value="1"/>
</dbReference>
<feature type="repeat" description="Hemopexin" evidence="1">
    <location>
        <begin position="444"/>
        <end position="496"/>
    </location>
</feature>
<feature type="repeat" description="Hemopexin" evidence="1">
    <location>
        <begin position="392"/>
        <end position="438"/>
    </location>
</feature>
<dbReference type="EMBL" id="CM001224">
    <property type="protein sequence ID" value="AET02245.1"/>
    <property type="molecule type" value="Genomic_DNA"/>
</dbReference>
<dbReference type="HOGENOM" id="CLU_510030_0_0_1"/>
<dbReference type="STRING" id="3880.Q1RU99"/>
<evidence type="ECO:0000313" key="8">
    <source>
        <dbReference type="Proteomes" id="UP000002051"/>
    </source>
</evidence>
<dbReference type="OrthoDB" id="6845681at2759"/>
<dbReference type="KEGG" id="mtr:11445240"/>
<reference evidence="5 8" key="3">
    <citation type="journal article" date="2011" name="Nature">
        <title>The Medicago genome provides insight into the evolution of rhizobial symbioses.</title>
        <authorList>
            <person name="Young N.D."/>
            <person name="Debelle F."/>
            <person name="Oldroyd G.E."/>
            <person name="Geurts R."/>
            <person name="Cannon S.B."/>
            <person name="Udvardi M.K."/>
            <person name="Benedito V.A."/>
            <person name="Mayer K.F."/>
            <person name="Gouzy J."/>
            <person name="Schoof H."/>
            <person name="Van de Peer Y."/>
            <person name="Proost S."/>
            <person name="Cook D.R."/>
            <person name="Meyers B.C."/>
            <person name="Spannagl M."/>
            <person name="Cheung F."/>
            <person name="De Mita S."/>
            <person name="Krishnakumar V."/>
            <person name="Gundlach H."/>
            <person name="Zhou S."/>
            <person name="Mudge J."/>
            <person name="Bharti A.K."/>
            <person name="Murray J.D."/>
            <person name="Naoumkina M.A."/>
            <person name="Rosen B."/>
            <person name="Silverstein K.A."/>
            <person name="Tang H."/>
            <person name="Rombauts S."/>
            <person name="Zhao P.X."/>
            <person name="Zhou P."/>
            <person name="Barbe V."/>
            <person name="Bardou P."/>
            <person name="Bechner M."/>
            <person name="Bellec A."/>
            <person name="Berger A."/>
            <person name="Berges H."/>
            <person name="Bidwell S."/>
            <person name="Bisseling T."/>
            <person name="Choisne N."/>
            <person name="Couloux A."/>
            <person name="Denny R."/>
            <person name="Deshpande S."/>
            <person name="Dai X."/>
            <person name="Doyle J.J."/>
            <person name="Dudez A.M."/>
            <person name="Farmer A.D."/>
            <person name="Fouteau S."/>
            <person name="Franken C."/>
            <person name="Gibelin C."/>
            <person name="Gish J."/>
            <person name="Goldstein S."/>
            <person name="Gonzalez A.J."/>
            <person name="Green P.J."/>
            <person name="Hallab A."/>
            <person name="Hartog M."/>
            <person name="Hua A."/>
            <person name="Humphray S.J."/>
            <person name="Jeong D.H."/>
            <person name="Jing Y."/>
            <person name="Jocker A."/>
            <person name="Kenton S.M."/>
            <person name="Kim D.J."/>
            <person name="Klee K."/>
            <person name="Lai H."/>
            <person name="Lang C."/>
            <person name="Lin S."/>
            <person name="Macmil S.L."/>
            <person name="Magdelenat G."/>
            <person name="Matthews L."/>
            <person name="McCorrison J."/>
            <person name="Monaghan E.L."/>
            <person name="Mun J.H."/>
            <person name="Najar F.Z."/>
            <person name="Nicholson C."/>
            <person name="Noirot C."/>
            <person name="O'Bleness M."/>
            <person name="Paule C.R."/>
            <person name="Poulain J."/>
            <person name="Prion F."/>
            <person name="Qin B."/>
            <person name="Qu C."/>
            <person name="Retzel E.F."/>
            <person name="Riddle C."/>
            <person name="Sallet E."/>
            <person name="Samain S."/>
            <person name="Samson N."/>
            <person name="Sanders I."/>
            <person name="Saurat O."/>
            <person name="Scarpelli C."/>
            <person name="Schiex T."/>
            <person name="Segurens B."/>
            <person name="Severin A.J."/>
            <person name="Sherrier D.J."/>
            <person name="Shi R."/>
            <person name="Sims S."/>
            <person name="Singer S.R."/>
            <person name="Sinharoy S."/>
            <person name="Sterck L."/>
            <person name="Viollet A."/>
            <person name="Wang B.B."/>
            <person name="Wang K."/>
            <person name="Wang M."/>
            <person name="Wang X."/>
            <person name="Warfsmann J."/>
            <person name="Weissenbach J."/>
            <person name="White D.D."/>
            <person name="White J.D."/>
            <person name="Wiley G.B."/>
            <person name="Wincker P."/>
            <person name="Xing Y."/>
            <person name="Yang L."/>
            <person name="Yao Z."/>
            <person name="Ying F."/>
            <person name="Zhai J."/>
            <person name="Zhou L."/>
            <person name="Zuber A."/>
            <person name="Denarie J."/>
            <person name="Dixon R.A."/>
            <person name="May G.D."/>
            <person name="Schwartz D.C."/>
            <person name="Rogers J."/>
            <person name="Quetier F."/>
            <person name="Town C.D."/>
            <person name="Roe B.A."/>
        </authorList>
    </citation>
    <scope>NUCLEOTIDE SEQUENCE [LARGE SCALE GENOMIC DNA]</scope>
    <source>
        <strain evidence="5">A17</strain>
        <strain evidence="7 8">cv. Jemalong A17</strain>
    </source>
</reference>
<reference evidence="4" key="2">
    <citation type="submission" date="2007-04" db="EMBL/GenBank/DDBJ databases">
        <authorList>
            <consortium name="The International Medicago Genome Annotation Group"/>
        </authorList>
    </citation>
    <scope>NUCLEOTIDE SEQUENCE</scope>
</reference>
<evidence type="ECO:0000256" key="2">
    <source>
        <dbReference type="SAM" id="MobiDB-lite"/>
    </source>
</evidence>
<proteinExistence type="predicted"/>
<dbReference type="Proteomes" id="UP000265566">
    <property type="component" value="Chromosome 8"/>
</dbReference>
<reference evidence="7" key="5">
    <citation type="submission" date="2015-04" db="UniProtKB">
        <authorList>
            <consortium name="EnsemblPlants"/>
        </authorList>
    </citation>
    <scope>IDENTIFICATION</scope>
    <source>
        <strain evidence="7">cv. Jemalong A17</strain>
    </source>
</reference>
<evidence type="ECO:0000313" key="4">
    <source>
        <dbReference type="EMBL" id="ABE87583.1"/>
    </source>
</evidence>
<reference evidence="4" key="1">
    <citation type="submission" date="2006-03" db="EMBL/GenBank/DDBJ databases">
        <authorList>
            <person name="Lin S."/>
            <person name="Dixon R."/>
            <person name="May G."/>
            <person name="Sumner L."/>
            <person name="Gonzales B."/>
            <person name="Cook D."/>
            <person name="Kim D."/>
            <person name="Young N."/>
            <person name="Cannon S."/>
            <person name="Roe B.A."/>
        </authorList>
    </citation>
    <scope>NUCLEOTIDE SEQUENCE</scope>
</reference>
<dbReference type="AlphaFoldDB" id="Q1RU99"/>
<dbReference type="PaxDb" id="3880-AET02245"/>
<sequence length="528" mass="59852">MSSIPPSSEARVCAANFPLPVRQEDIAEAQRLASNLDRVNRPILGHEVAGRVDDFEFDIRRPVYRWTTRPYQEILANGFQAPAQGNTPNNTYYNLDDFVHNAGAPLDPNRPVAHVFISTTVNNAWRPNPSTDVLPIGSQIQLYRYEIFAPGGIWVAVSLMGRYQHPNQAEITFVAGIQPQYIRSVQIYTATRRAPGFPTMTRERRLIMNGHFRPHMDLQFTIHTPITFYIDDNGIRRELPEETYTPHERDQVQKRDVSSSQDNEEVELHSYGAVENIPIYINAAFRASANNEAYLFMNNEYVLINYARGSTNDYIINGPLYICDGYPSLARTPFGEHGIDCAFDTDKTQAYIFSANLCALIDYAPGTTNDKILSGPMKITDMFPFFKDTVFERGLDAAFRAHSSNEAYLFRGGHYALINYSSKRLIHIETIRHGFPSLIGTVFENGLEAAFASHGTKEAYLFKGEYYANIYYAPGSTDDYLIGGRVKLILSNWPSLKKILPRNNGRLDLHTHKDHPDEDNGSYDHIEL</sequence>
<dbReference type="Gene3D" id="2.110.10.10">
    <property type="entry name" value="Hemopexin-like domain"/>
    <property type="match status" value="1"/>
</dbReference>
<dbReference type="InterPro" id="IPR018487">
    <property type="entry name" value="Hemopexin-like_repeat"/>
</dbReference>
<feature type="region of interest" description="Disordered" evidence="2">
    <location>
        <begin position="242"/>
        <end position="265"/>
    </location>
</feature>
<feature type="region of interest" description="Disordered" evidence="2">
    <location>
        <begin position="507"/>
        <end position="528"/>
    </location>
</feature>
<dbReference type="EMBL" id="PSQE01000008">
    <property type="protein sequence ID" value="RHN40235.1"/>
    <property type="molecule type" value="Genomic_DNA"/>
</dbReference>
<reference evidence="5 8" key="4">
    <citation type="journal article" date="2014" name="BMC Genomics">
        <title>An improved genome release (version Mt4.0) for the model legume Medicago truncatula.</title>
        <authorList>
            <person name="Tang H."/>
            <person name="Krishnakumar V."/>
            <person name="Bidwell S."/>
            <person name="Rosen B."/>
            <person name="Chan A."/>
            <person name="Zhou S."/>
            <person name="Gentzbittel L."/>
            <person name="Childs K.L."/>
            <person name="Yandell M."/>
            <person name="Gundlach H."/>
            <person name="Mayer K.F."/>
            <person name="Schwartz D.C."/>
            <person name="Town C.D."/>
        </authorList>
    </citation>
    <scope>GENOME REANNOTATION</scope>
    <source>
        <strain evidence="7 8">cv. Jemalong A17</strain>
    </source>
</reference>
<dbReference type="InterPro" id="IPR036375">
    <property type="entry name" value="Hemopexin-like_dom_sf"/>
</dbReference>
<dbReference type="SMART" id="SM00120">
    <property type="entry name" value="HX"/>
    <property type="match status" value="4"/>
</dbReference>
<gene>
    <name evidence="7" type="primary">11445240</name>
    <name evidence="5" type="ordered locus">MTR_8g038100</name>
    <name evidence="4" type="ORF">MtrDRAFT_AC153123g29v2</name>
    <name evidence="6" type="ORF">MtrunA17_Chr8g0352561</name>
</gene>